<dbReference type="PANTHER" id="PTHR37247">
    <property type="entry name" value="TRANSMEMBRANE PROTEIN"/>
    <property type="match status" value="1"/>
</dbReference>
<comment type="caution">
    <text evidence="2">The sequence shown here is derived from an EMBL/GenBank/DDBJ whole genome shotgun (WGS) entry which is preliminary data.</text>
</comment>
<accession>A0AAP0GCU3</accession>
<keyword evidence="1" id="KW-1133">Transmembrane helix</keyword>
<name>A0AAP0GCU3_9ASPA</name>
<keyword evidence="1" id="KW-0812">Transmembrane</keyword>
<evidence type="ECO:0000313" key="3">
    <source>
        <dbReference type="Proteomes" id="UP001418222"/>
    </source>
</evidence>
<dbReference type="EMBL" id="JBBWWQ010000003">
    <property type="protein sequence ID" value="KAK8951835.1"/>
    <property type="molecule type" value="Genomic_DNA"/>
</dbReference>
<feature type="transmembrane region" description="Helical" evidence="1">
    <location>
        <begin position="182"/>
        <end position="206"/>
    </location>
</feature>
<dbReference type="PANTHER" id="PTHR37247:SF1">
    <property type="entry name" value="TRANSMEMBRANE PROTEIN"/>
    <property type="match status" value="1"/>
</dbReference>
<dbReference type="AlphaFoldDB" id="A0AAP0GCU3"/>
<protein>
    <submittedName>
        <fullName evidence="2">Uncharacterized protein</fullName>
    </submittedName>
</protein>
<sequence length="215" mass="24221">MPCGGEELEGLARSCGGRKGNESWYSAVGGGELGRQFAMGQDGEMLVCDGAELGEELFKDDISWIYLFPPPRNELLVFTGLSAKFHYQMNLKMGFRFFHPQVLGGSLQGSGPHGRHVNCATSRGNHCQWFSPEDEFDQKPFWMTIVDDITRTLRSLALFLVEQPSQLKYIEWPSIENTVKRLTIPLCIMSFLIVFLYSIPLTLWFLSTVGRKDAA</sequence>
<gene>
    <name evidence="2" type="ORF">KSP39_PZI004698</name>
</gene>
<evidence type="ECO:0000313" key="2">
    <source>
        <dbReference type="EMBL" id="KAK8951835.1"/>
    </source>
</evidence>
<dbReference type="Proteomes" id="UP001418222">
    <property type="component" value="Unassembled WGS sequence"/>
</dbReference>
<proteinExistence type="predicted"/>
<reference evidence="2 3" key="1">
    <citation type="journal article" date="2022" name="Nat. Plants">
        <title>Genomes of leafy and leafless Platanthera orchids illuminate the evolution of mycoheterotrophy.</title>
        <authorList>
            <person name="Li M.H."/>
            <person name="Liu K.W."/>
            <person name="Li Z."/>
            <person name="Lu H.C."/>
            <person name="Ye Q.L."/>
            <person name="Zhang D."/>
            <person name="Wang J.Y."/>
            <person name="Li Y.F."/>
            <person name="Zhong Z.M."/>
            <person name="Liu X."/>
            <person name="Yu X."/>
            <person name="Liu D.K."/>
            <person name="Tu X.D."/>
            <person name="Liu B."/>
            <person name="Hao Y."/>
            <person name="Liao X.Y."/>
            <person name="Jiang Y.T."/>
            <person name="Sun W.H."/>
            <person name="Chen J."/>
            <person name="Chen Y.Q."/>
            <person name="Ai Y."/>
            <person name="Zhai J.W."/>
            <person name="Wu S.S."/>
            <person name="Zhou Z."/>
            <person name="Hsiao Y.Y."/>
            <person name="Wu W.L."/>
            <person name="Chen Y.Y."/>
            <person name="Lin Y.F."/>
            <person name="Hsu J.L."/>
            <person name="Li C.Y."/>
            <person name="Wang Z.W."/>
            <person name="Zhao X."/>
            <person name="Zhong W.Y."/>
            <person name="Ma X.K."/>
            <person name="Ma L."/>
            <person name="Huang J."/>
            <person name="Chen G.Z."/>
            <person name="Huang M.Z."/>
            <person name="Huang L."/>
            <person name="Peng D.H."/>
            <person name="Luo Y.B."/>
            <person name="Zou S.Q."/>
            <person name="Chen S.P."/>
            <person name="Lan S."/>
            <person name="Tsai W.C."/>
            <person name="Van de Peer Y."/>
            <person name="Liu Z.J."/>
        </authorList>
    </citation>
    <scope>NUCLEOTIDE SEQUENCE [LARGE SCALE GENOMIC DNA]</scope>
    <source>
        <strain evidence="2">Lor287</strain>
    </source>
</reference>
<evidence type="ECO:0000256" key="1">
    <source>
        <dbReference type="SAM" id="Phobius"/>
    </source>
</evidence>
<keyword evidence="3" id="KW-1185">Reference proteome</keyword>
<organism evidence="2 3">
    <name type="scientific">Platanthera zijinensis</name>
    <dbReference type="NCBI Taxonomy" id="2320716"/>
    <lineage>
        <taxon>Eukaryota</taxon>
        <taxon>Viridiplantae</taxon>
        <taxon>Streptophyta</taxon>
        <taxon>Embryophyta</taxon>
        <taxon>Tracheophyta</taxon>
        <taxon>Spermatophyta</taxon>
        <taxon>Magnoliopsida</taxon>
        <taxon>Liliopsida</taxon>
        <taxon>Asparagales</taxon>
        <taxon>Orchidaceae</taxon>
        <taxon>Orchidoideae</taxon>
        <taxon>Orchideae</taxon>
        <taxon>Orchidinae</taxon>
        <taxon>Platanthera</taxon>
    </lineage>
</organism>
<keyword evidence="1" id="KW-0472">Membrane</keyword>